<evidence type="ECO:0000313" key="2">
    <source>
        <dbReference type="Proteomes" id="UP000219338"/>
    </source>
</evidence>
<keyword evidence="2" id="KW-1185">Reference proteome</keyword>
<proteinExistence type="predicted"/>
<dbReference type="OrthoDB" id="2854364at2759"/>
<evidence type="ECO:0000313" key="1">
    <source>
        <dbReference type="EMBL" id="SJL04561.1"/>
    </source>
</evidence>
<reference evidence="2" key="1">
    <citation type="journal article" date="2017" name="Nat. Ecol. Evol.">
        <title>Genome expansion and lineage-specific genetic innovations in the forest pathogenic fungi Armillaria.</title>
        <authorList>
            <person name="Sipos G."/>
            <person name="Prasanna A.N."/>
            <person name="Walter M.C."/>
            <person name="O'Connor E."/>
            <person name="Balint B."/>
            <person name="Krizsan K."/>
            <person name="Kiss B."/>
            <person name="Hess J."/>
            <person name="Varga T."/>
            <person name="Slot J."/>
            <person name="Riley R."/>
            <person name="Boka B."/>
            <person name="Rigling D."/>
            <person name="Barry K."/>
            <person name="Lee J."/>
            <person name="Mihaltcheva S."/>
            <person name="LaButti K."/>
            <person name="Lipzen A."/>
            <person name="Waldron R."/>
            <person name="Moloney N.M."/>
            <person name="Sperisen C."/>
            <person name="Kredics L."/>
            <person name="Vagvoelgyi C."/>
            <person name="Patrignani A."/>
            <person name="Fitzpatrick D."/>
            <person name="Nagy I."/>
            <person name="Doyle S."/>
            <person name="Anderson J.B."/>
            <person name="Grigoriev I.V."/>
            <person name="Gueldener U."/>
            <person name="Muensterkoetter M."/>
            <person name="Nagy L.G."/>
        </authorList>
    </citation>
    <scope>NUCLEOTIDE SEQUENCE [LARGE SCALE GENOMIC DNA]</scope>
    <source>
        <strain evidence="2">C18/9</strain>
    </source>
</reference>
<gene>
    <name evidence="1" type="ORF">ARMOST_07928</name>
</gene>
<name>A0A284R755_ARMOS</name>
<organism evidence="1 2">
    <name type="scientific">Armillaria ostoyae</name>
    <name type="common">Armillaria root rot fungus</name>
    <dbReference type="NCBI Taxonomy" id="47428"/>
    <lineage>
        <taxon>Eukaryota</taxon>
        <taxon>Fungi</taxon>
        <taxon>Dikarya</taxon>
        <taxon>Basidiomycota</taxon>
        <taxon>Agaricomycotina</taxon>
        <taxon>Agaricomycetes</taxon>
        <taxon>Agaricomycetidae</taxon>
        <taxon>Agaricales</taxon>
        <taxon>Marasmiineae</taxon>
        <taxon>Physalacriaceae</taxon>
        <taxon>Armillaria</taxon>
    </lineage>
</organism>
<dbReference type="Proteomes" id="UP000219338">
    <property type="component" value="Unassembled WGS sequence"/>
</dbReference>
<protein>
    <submittedName>
        <fullName evidence="1">Uncharacterized protein</fullName>
    </submittedName>
</protein>
<sequence>MSSTASPRGQCYTFCLCSRFLPARDVYLCTCGHGPHAHIDYMSPVVHHCPSTHCAAYAQKTLQTQDCTCGAPLADHVATVNAYRLPASLPYIPESLASDVRNASSPSNVGAVSPLDNMNITLSSPNLPISSPSHNLYPSGSQLGTTQADVTRRYQHLNGRYDSDAANGQLYDHSNVMYNATPDTRACSCVWDPNGPRPSQ</sequence>
<dbReference type="OMA" id="PHAHIDY"/>
<dbReference type="EMBL" id="FUEG01000005">
    <property type="protein sequence ID" value="SJL04561.1"/>
    <property type="molecule type" value="Genomic_DNA"/>
</dbReference>
<dbReference type="AlphaFoldDB" id="A0A284R755"/>
<accession>A0A284R755</accession>